<reference evidence="2 3" key="1">
    <citation type="submission" date="2019-08" db="EMBL/GenBank/DDBJ databases">
        <title>In-depth cultivation of the pig gut microbiome towards novel bacterial diversity and tailored functional studies.</title>
        <authorList>
            <person name="Wylensek D."/>
            <person name="Hitch T.C.A."/>
            <person name="Clavel T."/>
        </authorList>
    </citation>
    <scope>NUCLEOTIDE SEQUENCE [LARGE SCALE GENOMIC DNA]</scope>
    <source>
        <strain evidence="2 3">WCA-693-APC-5D-A</strain>
    </source>
</reference>
<dbReference type="SUPFAM" id="SSF52540">
    <property type="entry name" value="P-loop containing nucleoside triphosphate hydrolases"/>
    <property type="match status" value="1"/>
</dbReference>
<dbReference type="AlphaFoldDB" id="A0A6I2UI82"/>
<name>A0A6I2UI82_9FIRM</name>
<dbReference type="Pfam" id="PF13173">
    <property type="entry name" value="AAA_14"/>
    <property type="match status" value="1"/>
</dbReference>
<accession>A0A6I2UI82</accession>
<dbReference type="GeneID" id="96779202"/>
<dbReference type="Gene3D" id="3.40.50.300">
    <property type="entry name" value="P-loop containing nucleotide triphosphate hydrolases"/>
    <property type="match status" value="1"/>
</dbReference>
<dbReference type="InterPro" id="IPR027417">
    <property type="entry name" value="P-loop_NTPase"/>
</dbReference>
<evidence type="ECO:0000313" key="2">
    <source>
        <dbReference type="EMBL" id="MSU09264.1"/>
    </source>
</evidence>
<dbReference type="PANTHER" id="PTHR33295:SF18">
    <property type="entry name" value="AAA+ ATPASE DOMAIN-CONTAINING PROTEIN"/>
    <property type="match status" value="1"/>
</dbReference>
<evidence type="ECO:0000259" key="1">
    <source>
        <dbReference type="Pfam" id="PF13173"/>
    </source>
</evidence>
<dbReference type="PANTHER" id="PTHR33295">
    <property type="entry name" value="ATPASE"/>
    <property type="match status" value="1"/>
</dbReference>
<evidence type="ECO:0000313" key="3">
    <source>
        <dbReference type="Proteomes" id="UP000433181"/>
    </source>
</evidence>
<dbReference type="RefSeq" id="WP_154407435.1">
    <property type="nucleotide sequence ID" value="NZ_VUNR01000019.1"/>
</dbReference>
<gene>
    <name evidence="2" type="ORF">FYJ84_09730</name>
</gene>
<dbReference type="EMBL" id="VUNR01000019">
    <property type="protein sequence ID" value="MSU09264.1"/>
    <property type="molecule type" value="Genomic_DNA"/>
</dbReference>
<proteinExistence type="predicted"/>
<comment type="caution">
    <text evidence="2">The sequence shown here is derived from an EMBL/GenBank/DDBJ whole genome shotgun (WGS) entry which is preliminary data.</text>
</comment>
<dbReference type="InterPro" id="IPR041682">
    <property type="entry name" value="AAA_14"/>
</dbReference>
<feature type="domain" description="AAA" evidence="1">
    <location>
        <begin position="40"/>
        <end position="162"/>
    </location>
</feature>
<keyword evidence="3" id="KW-1185">Reference proteome</keyword>
<dbReference type="Proteomes" id="UP000433181">
    <property type="component" value="Unassembled WGS sequence"/>
</dbReference>
<sequence length="502" mass="58197">MEFFTGDTLKNIPRLQEIDAYKKRFCFDQLKDYISKPNTRKIMSIYGLRRTGKTVLMLQLLNEIGDSEKTCFIRCEKGDGIQDLKNVLNDNLKCDYFFVDEVTKLEDFIECSSILADKYSELYAKKIIMAGTDSLGFYLAKKDELYDRTYMIHTTYIPYKEYNYLLGKGLEDYIMYGGTLTDGSEFYNKENCDEYTNTAIARNIQHSLDNLGRDGEYGALASFREKGEMTTFINKIVELYTRRFTMEIVNKKFKTHDFLNLKKYAVRHDIVEDVAPLDTRKNEALRQEIMSELEIREPLLNQATEKAVSEAKKYLEMLDVVLLVPNTDEVIFTQPGLKYCQAAAQVEVLKSTSLLPYSVTEREELSKVLLNDIKGRILEDIIFYQLSKDVDFNRDYVLDKFKTAAADGEFDIVCIHRRSNEAVVMEVKHSAKRVEQQTRHLNNAQCCQEFEAWAHTKITGKMVVYMGETLDGKCFNVNYVGAEDLLKSPLKYVERAQENDER</sequence>
<protein>
    <submittedName>
        <fullName evidence="2">AAA family ATPase</fullName>
    </submittedName>
</protein>
<organism evidence="2 3">
    <name type="scientific">Anaerovibrio slackiae</name>
    <dbReference type="NCBI Taxonomy" id="2652309"/>
    <lineage>
        <taxon>Bacteria</taxon>
        <taxon>Bacillati</taxon>
        <taxon>Bacillota</taxon>
        <taxon>Negativicutes</taxon>
        <taxon>Selenomonadales</taxon>
        <taxon>Selenomonadaceae</taxon>
        <taxon>Anaerovibrio</taxon>
    </lineage>
</organism>